<gene>
    <name evidence="2" type="ORF">GcC1_075026</name>
</gene>
<feature type="region of interest" description="Disordered" evidence="1">
    <location>
        <begin position="1"/>
        <end position="81"/>
    </location>
</feature>
<feature type="compositionally biased region" description="Basic residues" evidence="1">
    <location>
        <begin position="70"/>
        <end position="81"/>
    </location>
</feature>
<organism evidence="2 3">
    <name type="scientific">Golovinomyces cichoracearum</name>
    <dbReference type="NCBI Taxonomy" id="62708"/>
    <lineage>
        <taxon>Eukaryota</taxon>
        <taxon>Fungi</taxon>
        <taxon>Dikarya</taxon>
        <taxon>Ascomycota</taxon>
        <taxon>Pezizomycotina</taxon>
        <taxon>Leotiomycetes</taxon>
        <taxon>Erysiphales</taxon>
        <taxon>Erysiphaceae</taxon>
        <taxon>Golovinomyces</taxon>
    </lineage>
</organism>
<reference evidence="2 3" key="1">
    <citation type="journal article" date="2018" name="BMC Genomics">
        <title>Comparative genome analyses reveal sequence features reflecting distinct modes of host-adaptation between dicot and monocot powdery mildew.</title>
        <authorList>
            <person name="Wu Y."/>
            <person name="Ma X."/>
            <person name="Pan Z."/>
            <person name="Kale S.D."/>
            <person name="Song Y."/>
            <person name="King H."/>
            <person name="Zhang Q."/>
            <person name="Presley C."/>
            <person name="Deng X."/>
            <person name="Wei C.I."/>
            <person name="Xiao S."/>
        </authorList>
    </citation>
    <scope>NUCLEOTIDE SEQUENCE [LARGE SCALE GENOMIC DNA]</scope>
    <source>
        <strain evidence="2">UCSC1</strain>
    </source>
</reference>
<proteinExistence type="predicted"/>
<feature type="compositionally biased region" description="Basic and acidic residues" evidence="1">
    <location>
        <begin position="32"/>
        <end position="41"/>
    </location>
</feature>
<dbReference type="Proteomes" id="UP000285405">
    <property type="component" value="Unassembled WGS sequence"/>
</dbReference>
<feature type="compositionally biased region" description="Basic and acidic residues" evidence="1">
    <location>
        <begin position="8"/>
        <end position="17"/>
    </location>
</feature>
<evidence type="ECO:0000313" key="2">
    <source>
        <dbReference type="EMBL" id="RKF75909.1"/>
    </source>
</evidence>
<dbReference type="AlphaFoldDB" id="A0A420IMW9"/>
<protein>
    <submittedName>
        <fullName evidence="2">Uncharacterized protein</fullName>
    </submittedName>
</protein>
<comment type="caution">
    <text evidence="2">The sequence shown here is derived from an EMBL/GenBank/DDBJ whole genome shotgun (WGS) entry which is preliminary data.</text>
</comment>
<evidence type="ECO:0000313" key="3">
    <source>
        <dbReference type="Proteomes" id="UP000285405"/>
    </source>
</evidence>
<sequence>MGGSIIKNCDDSEKFHPTDGIPDGVFDEEEQSEQHASKDFVELPDFENSTAIDSDSEQIADSSQGSATTRTKKAKPARRRA</sequence>
<evidence type="ECO:0000256" key="1">
    <source>
        <dbReference type="SAM" id="MobiDB-lite"/>
    </source>
</evidence>
<dbReference type="EMBL" id="MCBR01007567">
    <property type="protein sequence ID" value="RKF75909.1"/>
    <property type="molecule type" value="Genomic_DNA"/>
</dbReference>
<name>A0A420IMW9_9PEZI</name>
<feature type="compositionally biased region" description="Polar residues" evidence="1">
    <location>
        <begin position="47"/>
        <end position="66"/>
    </location>
</feature>
<accession>A0A420IMW9</accession>